<organism evidence="1 2">
    <name type="scientific">Rhynchophorus ferrugineus</name>
    <name type="common">Red palm weevil</name>
    <name type="synonym">Curculio ferrugineus</name>
    <dbReference type="NCBI Taxonomy" id="354439"/>
    <lineage>
        <taxon>Eukaryota</taxon>
        <taxon>Metazoa</taxon>
        <taxon>Ecdysozoa</taxon>
        <taxon>Arthropoda</taxon>
        <taxon>Hexapoda</taxon>
        <taxon>Insecta</taxon>
        <taxon>Pterygota</taxon>
        <taxon>Neoptera</taxon>
        <taxon>Endopterygota</taxon>
        <taxon>Coleoptera</taxon>
        <taxon>Polyphaga</taxon>
        <taxon>Cucujiformia</taxon>
        <taxon>Curculionidae</taxon>
        <taxon>Dryophthorinae</taxon>
        <taxon>Rhynchophorus</taxon>
    </lineage>
</organism>
<dbReference type="Proteomes" id="UP000625711">
    <property type="component" value="Unassembled WGS sequence"/>
</dbReference>
<protein>
    <submittedName>
        <fullName evidence="1">Uncharacterized protein</fullName>
    </submittedName>
</protein>
<proteinExistence type="predicted"/>
<dbReference type="EMBL" id="JAACXV010000242">
    <property type="protein sequence ID" value="KAF7281398.1"/>
    <property type="molecule type" value="Genomic_DNA"/>
</dbReference>
<reference evidence="1" key="1">
    <citation type="submission" date="2020-08" db="EMBL/GenBank/DDBJ databases">
        <title>Genome sequencing and assembly of the red palm weevil Rhynchophorus ferrugineus.</title>
        <authorList>
            <person name="Dias G.B."/>
            <person name="Bergman C.M."/>
            <person name="Manee M."/>
        </authorList>
    </citation>
    <scope>NUCLEOTIDE SEQUENCE</scope>
    <source>
        <strain evidence="1">AA-2017</strain>
        <tissue evidence="1">Whole larva</tissue>
    </source>
</reference>
<evidence type="ECO:0000313" key="1">
    <source>
        <dbReference type="EMBL" id="KAF7281398.1"/>
    </source>
</evidence>
<keyword evidence="2" id="KW-1185">Reference proteome</keyword>
<accession>A0A834MF82</accession>
<name>A0A834MF82_RHYFE</name>
<sequence length="100" mass="11788">MEMWRWRGIRRTPCRKITSIYKGITGPISGKQSWRNKGRTFFEENFNMSNLLVFVGSPVKGPRVTMSEPLFDCGEIEIFEEIELFRLGRSAVERYVDIFF</sequence>
<comment type="caution">
    <text evidence="1">The sequence shown here is derived from an EMBL/GenBank/DDBJ whole genome shotgun (WGS) entry which is preliminary data.</text>
</comment>
<dbReference type="AlphaFoldDB" id="A0A834MF82"/>
<gene>
    <name evidence="1" type="ORF">GWI33_004780</name>
</gene>
<evidence type="ECO:0000313" key="2">
    <source>
        <dbReference type="Proteomes" id="UP000625711"/>
    </source>
</evidence>